<dbReference type="InterPro" id="IPR016064">
    <property type="entry name" value="NAD/diacylglycerol_kinase_sf"/>
</dbReference>
<keyword evidence="4 5" id="KW-0520">NAD</keyword>
<comment type="function">
    <text evidence="5">Involved in the regulation of the intracellular balance of NAD and NADP, and is a key enzyme in the biosynthesis of NADP. Catalyzes specifically the phosphorylation on 2'-hydroxyl of the adenosine moiety of NAD to yield NADP.</text>
</comment>
<dbReference type="Proteomes" id="UP000196694">
    <property type="component" value="Unassembled WGS sequence"/>
</dbReference>
<feature type="active site" description="Proton acceptor" evidence="5">
    <location>
        <position position="65"/>
    </location>
</feature>
<dbReference type="OrthoDB" id="77798at2157"/>
<dbReference type="InterPro" id="IPR017437">
    <property type="entry name" value="ATP-NAD_kinase_PpnK-typ_C"/>
</dbReference>
<dbReference type="EMBL" id="NCQP01000002">
    <property type="protein sequence ID" value="OWJ54883.1"/>
    <property type="molecule type" value="Genomic_DNA"/>
</dbReference>
<dbReference type="GO" id="GO:0046872">
    <property type="term" value="F:metal ion binding"/>
    <property type="evidence" value="ECO:0007669"/>
    <property type="project" value="UniProtKB-UniRule"/>
</dbReference>
<evidence type="ECO:0000256" key="3">
    <source>
        <dbReference type="ARBA" id="ARBA00022857"/>
    </source>
</evidence>
<comment type="catalytic activity">
    <reaction evidence="5">
        <text>NAD(+) + ATP = ADP + NADP(+) + H(+)</text>
        <dbReference type="Rhea" id="RHEA:18629"/>
        <dbReference type="ChEBI" id="CHEBI:15378"/>
        <dbReference type="ChEBI" id="CHEBI:30616"/>
        <dbReference type="ChEBI" id="CHEBI:57540"/>
        <dbReference type="ChEBI" id="CHEBI:58349"/>
        <dbReference type="ChEBI" id="CHEBI:456216"/>
        <dbReference type="EC" id="2.7.1.23"/>
    </reaction>
</comment>
<evidence type="ECO:0000256" key="5">
    <source>
        <dbReference type="HAMAP-Rule" id="MF_00361"/>
    </source>
</evidence>
<dbReference type="RefSeq" id="WP_082419607.1">
    <property type="nucleotide sequence ID" value="NZ_CP013011.1"/>
</dbReference>
<dbReference type="Proteomes" id="UP000058613">
    <property type="component" value="Chromosome"/>
</dbReference>
<dbReference type="Gene3D" id="3.40.50.10330">
    <property type="entry name" value="Probable inorganic polyphosphate/atp-NAD kinase, domain 1"/>
    <property type="match status" value="1"/>
</dbReference>
<dbReference type="GO" id="GO:0019674">
    <property type="term" value="P:NAD+ metabolic process"/>
    <property type="evidence" value="ECO:0007669"/>
    <property type="project" value="InterPro"/>
</dbReference>
<evidence type="ECO:0000313" key="9">
    <source>
        <dbReference type="Proteomes" id="UP000196694"/>
    </source>
</evidence>
<dbReference type="Pfam" id="PF01513">
    <property type="entry name" value="NAD_kinase"/>
    <property type="match status" value="1"/>
</dbReference>
<evidence type="ECO:0000256" key="2">
    <source>
        <dbReference type="ARBA" id="ARBA00022777"/>
    </source>
</evidence>
<evidence type="ECO:0000313" key="6">
    <source>
        <dbReference type="EMBL" id="ALL01920.1"/>
    </source>
</evidence>
<keyword evidence="5" id="KW-0547">Nucleotide-binding</keyword>
<evidence type="ECO:0000313" key="7">
    <source>
        <dbReference type="EMBL" id="OWJ54883.1"/>
    </source>
</evidence>
<dbReference type="STRING" id="1273541.Pyrde_1877"/>
<feature type="binding site" evidence="5">
    <location>
        <begin position="176"/>
        <end position="181"/>
    </location>
    <ligand>
        <name>NAD(+)</name>
        <dbReference type="ChEBI" id="CHEBI:57540"/>
    </ligand>
</feature>
<feature type="binding site" evidence="5">
    <location>
        <begin position="134"/>
        <end position="135"/>
    </location>
    <ligand>
        <name>NAD(+)</name>
        <dbReference type="ChEBI" id="CHEBI:57540"/>
    </ligand>
</feature>
<evidence type="ECO:0000256" key="1">
    <source>
        <dbReference type="ARBA" id="ARBA00022679"/>
    </source>
</evidence>
<organism evidence="6 8">
    <name type="scientific">Pyrodictium delaneyi</name>
    <dbReference type="NCBI Taxonomy" id="1273541"/>
    <lineage>
        <taxon>Archaea</taxon>
        <taxon>Thermoproteota</taxon>
        <taxon>Thermoprotei</taxon>
        <taxon>Desulfurococcales</taxon>
        <taxon>Pyrodictiaceae</taxon>
        <taxon>Pyrodictium</taxon>
    </lineage>
</organism>
<reference evidence="7 9" key="2">
    <citation type="submission" date="2017-05" db="EMBL/GenBank/DDBJ databases">
        <title>The draft genome of the hyperthermophilic archaeon 'Pyrodictium delaneyi strain Hulk', an iron and nitrate reducer, reveals the capacity for sulfate reduction.</title>
        <authorList>
            <person name="Demey L.M."/>
            <person name="Miller C."/>
            <person name="Manzella M."/>
            <person name="Reguera G."/>
            <person name="Kashefi K."/>
        </authorList>
    </citation>
    <scope>NUCLEOTIDE SEQUENCE [LARGE SCALE GENOMIC DNA]</scope>
    <source>
        <strain evidence="7 9">Hulk</strain>
    </source>
</reference>
<evidence type="ECO:0000256" key="4">
    <source>
        <dbReference type="ARBA" id="ARBA00023027"/>
    </source>
</evidence>
<dbReference type="GO" id="GO:0006741">
    <property type="term" value="P:NADP+ biosynthetic process"/>
    <property type="evidence" value="ECO:0007669"/>
    <property type="project" value="UniProtKB-UniRule"/>
</dbReference>
<keyword evidence="3 5" id="KW-0521">NADP</keyword>
<reference evidence="6 8" key="1">
    <citation type="submission" date="2015-10" db="EMBL/GenBank/DDBJ databases">
        <title>Complete genome sequence of hyperthermophilic archaeon Pyrodictium delaneyi Su06.</title>
        <authorList>
            <person name="Jung J.-H."/>
            <person name="Lin J."/>
            <person name="Holden J.F."/>
            <person name="Park C.-S."/>
        </authorList>
    </citation>
    <scope>NUCLEOTIDE SEQUENCE [LARGE SCALE GENOMIC DNA]</scope>
    <source>
        <strain evidence="6 8">Su06</strain>
    </source>
</reference>
<dbReference type="EMBL" id="CP013011">
    <property type="protein sequence ID" value="ALL01920.1"/>
    <property type="molecule type" value="Genomic_DNA"/>
</dbReference>
<protein>
    <recommendedName>
        <fullName evidence="5">NAD kinase</fullName>
        <ecNumber evidence="5">2.7.1.23</ecNumber>
    </recommendedName>
    <alternativeName>
        <fullName evidence="5">ATP-dependent NAD kinase</fullName>
    </alternativeName>
</protein>
<keyword evidence="5" id="KW-0067">ATP-binding</keyword>
<dbReference type="InterPro" id="IPR017438">
    <property type="entry name" value="ATP-NAD_kinase_N"/>
</dbReference>
<dbReference type="KEGG" id="pdl:Pyrde_1877"/>
<dbReference type="PATRIC" id="fig|1273541.4.peg.1995"/>
<evidence type="ECO:0000313" key="8">
    <source>
        <dbReference type="Proteomes" id="UP000058613"/>
    </source>
</evidence>
<dbReference type="PANTHER" id="PTHR20275">
    <property type="entry name" value="NAD KINASE"/>
    <property type="match status" value="1"/>
</dbReference>
<dbReference type="GO" id="GO:0005737">
    <property type="term" value="C:cytoplasm"/>
    <property type="evidence" value="ECO:0007669"/>
    <property type="project" value="UniProtKB-SubCell"/>
</dbReference>
<name>A0A0P0N626_9CREN</name>
<keyword evidence="9" id="KW-1185">Reference proteome</keyword>
<comment type="caution">
    <text evidence="5">Lacks conserved residue(s) required for the propagation of feature annotation.</text>
</comment>
<dbReference type="Gene3D" id="2.60.200.30">
    <property type="entry name" value="Probable inorganic polyphosphate/atp-NAD kinase, domain 2"/>
    <property type="match status" value="1"/>
</dbReference>
<proteinExistence type="inferred from homology"/>
<feature type="binding site" evidence="5">
    <location>
        <position position="165"/>
    </location>
    <ligand>
        <name>NAD(+)</name>
        <dbReference type="ChEBI" id="CHEBI:57540"/>
    </ligand>
</feature>
<keyword evidence="2 5" id="KW-0418">Kinase</keyword>
<sequence>MPRFVAIYARPDRREALELAREAYRRLREAGAEPAYDASIAGLLKGPAVDLRFEHVEGVVVIGGDGTLLRLLQLLGAHSPVLHLVRLGRRAFLFDEPPSEAMERLRDFVEDRYLVEEHRRLLVYARGVEAYALNEAAVLALGSKVAGLRVELEDGSLLYEGLEGDGLIVATPTGSTAYSYSAGGSVIHPGLDAAVITPVNPVDRRMGSIVVPGSTRVRIRVERTTRPVKLIIDGVREYLLARGAVVETVLRGPPVRIARYRERGLLRLPWSPSTS</sequence>
<dbReference type="AlphaFoldDB" id="A0A0P0N626"/>
<dbReference type="InterPro" id="IPR002504">
    <property type="entry name" value="NADK"/>
</dbReference>
<comment type="subcellular location">
    <subcellularLocation>
        <location evidence="5">Cytoplasm</location>
    </subcellularLocation>
</comment>
<keyword evidence="1 5" id="KW-0808">Transferase</keyword>
<dbReference type="HAMAP" id="MF_00361">
    <property type="entry name" value="NAD_kinase"/>
    <property type="match status" value="1"/>
</dbReference>
<dbReference type="GO" id="GO:0005524">
    <property type="term" value="F:ATP binding"/>
    <property type="evidence" value="ECO:0007669"/>
    <property type="project" value="UniProtKB-KW"/>
</dbReference>
<dbReference type="SUPFAM" id="SSF111331">
    <property type="entry name" value="NAD kinase/diacylglycerol kinase-like"/>
    <property type="match status" value="1"/>
</dbReference>
<feature type="binding site" evidence="5">
    <location>
        <position position="70"/>
    </location>
    <ligand>
        <name>NAD(+)</name>
        <dbReference type="ChEBI" id="CHEBI:57540"/>
    </ligand>
</feature>
<feature type="binding site" evidence="5">
    <location>
        <begin position="65"/>
        <end position="66"/>
    </location>
    <ligand>
        <name>NAD(+)</name>
        <dbReference type="ChEBI" id="CHEBI:57540"/>
    </ligand>
</feature>
<dbReference type="GeneID" id="31946625"/>
<dbReference type="GO" id="GO:0003951">
    <property type="term" value="F:NAD+ kinase activity"/>
    <property type="evidence" value="ECO:0007669"/>
    <property type="project" value="UniProtKB-UniRule"/>
</dbReference>
<dbReference type="Pfam" id="PF20143">
    <property type="entry name" value="NAD_kinase_C"/>
    <property type="match status" value="1"/>
</dbReference>
<comment type="cofactor">
    <cofactor evidence="5">
        <name>a divalent metal cation</name>
        <dbReference type="ChEBI" id="CHEBI:60240"/>
    </cofactor>
</comment>
<comment type="similarity">
    <text evidence="5">Belongs to the NAD kinase family.</text>
</comment>
<dbReference type="EC" id="2.7.1.23" evidence="5"/>
<gene>
    <name evidence="5" type="primary">nadK</name>
    <name evidence="7" type="ORF">Pdsh_04005</name>
    <name evidence="6" type="ORF">Pyrde_1877</name>
</gene>
<dbReference type="PANTHER" id="PTHR20275:SF0">
    <property type="entry name" value="NAD KINASE"/>
    <property type="match status" value="1"/>
</dbReference>
<accession>A0A0P0N626</accession>
<keyword evidence="5" id="KW-0963">Cytoplasm</keyword>